<dbReference type="AlphaFoldDB" id="A0A939FIB9"/>
<evidence type="ECO:0000313" key="2">
    <source>
        <dbReference type="Proteomes" id="UP000664167"/>
    </source>
</evidence>
<comment type="caution">
    <text evidence="1">The sequence shown here is derived from an EMBL/GenBank/DDBJ whole genome shotgun (WGS) entry which is preliminary data.</text>
</comment>
<dbReference type="RefSeq" id="WP_206969762.1">
    <property type="nucleotide sequence ID" value="NZ_JAFLRJ010000991.1"/>
</dbReference>
<accession>A0A939FIB9</accession>
<dbReference type="EMBL" id="JAFLRJ010000991">
    <property type="protein sequence ID" value="MBO0517917.1"/>
    <property type="molecule type" value="Genomic_DNA"/>
</dbReference>
<evidence type="ECO:0000313" key="1">
    <source>
        <dbReference type="EMBL" id="MBO0517917.1"/>
    </source>
</evidence>
<organism evidence="1 2">
    <name type="scientific">Streptomyces beijiangensis</name>
    <dbReference type="NCBI Taxonomy" id="163361"/>
    <lineage>
        <taxon>Bacteria</taxon>
        <taxon>Bacillati</taxon>
        <taxon>Actinomycetota</taxon>
        <taxon>Actinomycetes</taxon>
        <taxon>Kitasatosporales</taxon>
        <taxon>Streptomycetaceae</taxon>
        <taxon>Streptomyces</taxon>
    </lineage>
</organism>
<proteinExistence type="predicted"/>
<protein>
    <submittedName>
        <fullName evidence="1">Uncharacterized protein</fullName>
    </submittedName>
</protein>
<feature type="non-terminal residue" evidence="1">
    <location>
        <position position="1"/>
    </location>
</feature>
<gene>
    <name evidence="1" type="ORF">J0695_40225</name>
</gene>
<sequence length="88" mass="8876">SVGDSAKTPATVLQGEGAAARAIPVAWPLSADWSGSRGLCVKGSGKKGRCVASYSPATGVLTALRPGTVTLAVTVNGERAERRVVVAR</sequence>
<dbReference type="Proteomes" id="UP000664167">
    <property type="component" value="Unassembled WGS sequence"/>
</dbReference>
<name>A0A939FIB9_9ACTN</name>
<reference evidence="1" key="1">
    <citation type="submission" date="2021-03" db="EMBL/GenBank/DDBJ databases">
        <title>Streptomyces poriferae sp. nov., a novel marine sponge-derived Actinobacteria species with anti-MRSA activity.</title>
        <authorList>
            <person name="Sandoval-Powers M."/>
            <person name="Kralova S."/>
            <person name="Nguyen G.-S."/>
            <person name="Fawwal D."/>
            <person name="Degnes K."/>
            <person name="Klinkenberg G."/>
            <person name="Sletta H."/>
            <person name="Wentzel A."/>
            <person name="Liles M.R."/>
        </authorList>
    </citation>
    <scope>NUCLEOTIDE SEQUENCE</scope>
    <source>
        <strain evidence="1">DSM 41794</strain>
    </source>
</reference>
<keyword evidence="2" id="KW-1185">Reference proteome</keyword>